<gene>
    <name evidence="11" type="ORF">SYN_01004</name>
</gene>
<dbReference type="STRING" id="56780.SYN_01004"/>
<evidence type="ECO:0000313" key="12">
    <source>
        <dbReference type="Proteomes" id="UP000001933"/>
    </source>
</evidence>
<protein>
    <recommendedName>
        <fullName evidence="4">Molybdopterin synthase catalytic subunit</fullName>
        <ecNumber evidence="3">2.8.1.12</ecNumber>
    </recommendedName>
    <alternativeName>
        <fullName evidence="8">MPT synthase subunit 2</fullName>
    </alternativeName>
    <alternativeName>
        <fullName evidence="6">Molybdenum cofactor biosynthesis protein E</fullName>
    </alternativeName>
    <alternativeName>
        <fullName evidence="7">Molybdopterin-converting factor large subunit</fullName>
    </alternativeName>
    <alternativeName>
        <fullName evidence="9">Molybdopterin-converting factor subunit 2</fullName>
    </alternativeName>
</protein>
<evidence type="ECO:0000256" key="7">
    <source>
        <dbReference type="ARBA" id="ARBA00030407"/>
    </source>
</evidence>
<comment type="catalytic activity">
    <reaction evidence="10">
        <text>2 [molybdopterin-synthase sulfur-carrier protein]-C-terminal-Gly-aminoethanethioate + cyclic pyranopterin phosphate + H2O = molybdopterin + 2 [molybdopterin-synthase sulfur-carrier protein]-C-terminal Gly-Gly + 2 H(+)</text>
        <dbReference type="Rhea" id="RHEA:26333"/>
        <dbReference type="Rhea" id="RHEA-COMP:12202"/>
        <dbReference type="Rhea" id="RHEA-COMP:19907"/>
        <dbReference type="ChEBI" id="CHEBI:15377"/>
        <dbReference type="ChEBI" id="CHEBI:15378"/>
        <dbReference type="ChEBI" id="CHEBI:58698"/>
        <dbReference type="ChEBI" id="CHEBI:59648"/>
        <dbReference type="ChEBI" id="CHEBI:90778"/>
        <dbReference type="ChEBI" id="CHEBI:232372"/>
        <dbReference type="EC" id="2.8.1.12"/>
    </reaction>
</comment>
<dbReference type="SUPFAM" id="SSF54690">
    <property type="entry name" value="Molybdopterin synthase subunit MoaE"/>
    <property type="match status" value="1"/>
</dbReference>
<comment type="pathway">
    <text evidence="1">Cofactor biosynthesis; molybdopterin biosynthesis.</text>
</comment>
<name>Q2LUU0_SYNAS</name>
<evidence type="ECO:0000256" key="8">
    <source>
        <dbReference type="ARBA" id="ARBA00030781"/>
    </source>
</evidence>
<dbReference type="eggNOG" id="COG0314">
    <property type="taxonomic scope" value="Bacteria"/>
</dbReference>
<evidence type="ECO:0000256" key="9">
    <source>
        <dbReference type="ARBA" id="ARBA00032474"/>
    </source>
</evidence>
<reference evidence="11 12" key="1">
    <citation type="journal article" date="2007" name="Proc. Natl. Acad. Sci. U.S.A.">
        <title>The genome of Syntrophus aciditrophicus: life at the thermodynamic limit of microbial growth.</title>
        <authorList>
            <person name="McInerney M.J."/>
            <person name="Rohlin L."/>
            <person name="Mouttaki H."/>
            <person name="Kim U."/>
            <person name="Krupp R.S."/>
            <person name="Rios-Hernandez L."/>
            <person name="Sieber J."/>
            <person name="Struchtemeyer C.G."/>
            <person name="Bhattacharyya A."/>
            <person name="Campbell J.W."/>
            <person name="Gunsalus R.P."/>
        </authorList>
    </citation>
    <scope>NUCLEOTIDE SEQUENCE [LARGE SCALE GENOMIC DNA]</scope>
    <source>
        <strain evidence="11 12">SB</strain>
    </source>
</reference>
<dbReference type="Pfam" id="PF02391">
    <property type="entry name" value="MoaE"/>
    <property type="match status" value="1"/>
</dbReference>
<dbReference type="EC" id="2.8.1.12" evidence="3"/>
<evidence type="ECO:0000256" key="3">
    <source>
        <dbReference type="ARBA" id="ARBA00011950"/>
    </source>
</evidence>
<evidence type="ECO:0000256" key="5">
    <source>
        <dbReference type="ARBA" id="ARBA00026066"/>
    </source>
</evidence>
<proteinExistence type="inferred from homology"/>
<dbReference type="UniPathway" id="UPA00344"/>
<sequence>MELSDMIKKAKSHPEFHKVGMILCHNGVVRGTSRDGKPVSELTVKADRARLDEIVAEMKSRPGILEVLVEVREGLLHVGDDVMYVVVAGDIRENVFPTLMDTVNRIKAEVTTKQER</sequence>
<evidence type="ECO:0000256" key="2">
    <source>
        <dbReference type="ARBA" id="ARBA00005426"/>
    </source>
</evidence>
<dbReference type="HOGENOM" id="CLU_153736_0_0_7"/>
<dbReference type="GO" id="GO:0030366">
    <property type="term" value="F:molybdopterin synthase activity"/>
    <property type="evidence" value="ECO:0007669"/>
    <property type="project" value="UniProtKB-EC"/>
</dbReference>
<dbReference type="Proteomes" id="UP000001933">
    <property type="component" value="Chromosome"/>
</dbReference>
<dbReference type="Gene3D" id="3.90.1170.40">
    <property type="entry name" value="Molybdopterin biosynthesis MoaE subunit"/>
    <property type="match status" value="1"/>
</dbReference>
<keyword evidence="12" id="KW-1185">Reference proteome</keyword>
<evidence type="ECO:0000313" key="11">
    <source>
        <dbReference type="EMBL" id="ABC77852.1"/>
    </source>
</evidence>
<accession>Q2LUU0</accession>
<evidence type="ECO:0000256" key="6">
    <source>
        <dbReference type="ARBA" id="ARBA00029745"/>
    </source>
</evidence>
<dbReference type="AlphaFoldDB" id="Q2LUU0"/>
<dbReference type="OrthoDB" id="9786032at2"/>
<dbReference type="GO" id="GO:0006777">
    <property type="term" value="P:Mo-molybdopterin cofactor biosynthetic process"/>
    <property type="evidence" value="ECO:0007669"/>
    <property type="project" value="InterPro"/>
</dbReference>
<comment type="similarity">
    <text evidence="2">Belongs to the MoaE family.</text>
</comment>
<dbReference type="EMBL" id="CP000252">
    <property type="protein sequence ID" value="ABC77852.1"/>
    <property type="molecule type" value="Genomic_DNA"/>
</dbReference>
<organism evidence="11 12">
    <name type="scientific">Syntrophus aciditrophicus (strain SB)</name>
    <dbReference type="NCBI Taxonomy" id="56780"/>
    <lineage>
        <taxon>Bacteria</taxon>
        <taxon>Pseudomonadati</taxon>
        <taxon>Thermodesulfobacteriota</taxon>
        <taxon>Syntrophia</taxon>
        <taxon>Syntrophales</taxon>
        <taxon>Syntrophaceae</taxon>
        <taxon>Syntrophus</taxon>
    </lineage>
</organism>
<evidence type="ECO:0000256" key="1">
    <source>
        <dbReference type="ARBA" id="ARBA00005046"/>
    </source>
</evidence>
<evidence type="ECO:0000256" key="4">
    <source>
        <dbReference type="ARBA" id="ARBA00013858"/>
    </source>
</evidence>
<evidence type="ECO:0000256" key="10">
    <source>
        <dbReference type="ARBA" id="ARBA00049878"/>
    </source>
</evidence>
<comment type="subunit">
    <text evidence="5">Heterotetramer of 2 MoaD subunits and 2 MoaE subunits. Also stable as homodimer. The enzyme changes between these two forms during catalysis.</text>
</comment>
<dbReference type="InterPro" id="IPR003448">
    <property type="entry name" value="Mopterin_biosynth_MoaE"/>
</dbReference>
<dbReference type="RefSeq" id="WP_011417873.1">
    <property type="nucleotide sequence ID" value="NC_007759.1"/>
</dbReference>
<dbReference type="KEGG" id="sat:SYN_01004"/>
<dbReference type="InterPro" id="IPR036563">
    <property type="entry name" value="MoaE_sf"/>
</dbReference>
<dbReference type="InParanoid" id="Q2LUU0"/>